<dbReference type="InterPro" id="IPR000073">
    <property type="entry name" value="AB_hydrolase_1"/>
</dbReference>
<evidence type="ECO:0000313" key="2">
    <source>
        <dbReference type="EMBL" id="QRN53168.1"/>
    </source>
</evidence>
<proteinExistence type="predicted"/>
<dbReference type="PANTHER" id="PTHR43798:SF33">
    <property type="entry name" value="HYDROLASE, PUTATIVE (AFU_ORTHOLOGUE AFUA_2G14860)-RELATED"/>
    <property type="match status" value="1"/>
</dbReference>
<dbReference type="SUPFAM" id="SSF53474">
    <property type="entry name" value="alpha/beta-Hydrolases"/>
    <property type="match status" value="1"/>
</dbReference>
<dbReference type="PRINTS" id="PR00111">
    <property type="entry name" value="ABHYDROLASE"/>
</dbReference>
<evidence type="ECO:0000259" key="1">
    <source>
        <dbReference type="Pfam" id="PF12697"/>
    </source>
</evidence>
<protein>
    <submittedName>
        <fullName evidence="2">Alpha/beta hydrolase</fullName>
    </submittedName>
</protein>
<name>A0ABX7GRV6_9GAMM</name>
<dbReference type="InterPro" id="IPR050266">
    <property type="entry name" value="AB_hydrolase_sf"/>
</dbReference>
<reference evidence="2 3" key="1">
    <citation type="submission" date="2020-10" db="EMBL/GenBank/DDBJ databases">
        <title>Phylogeny of dyella-like bacteria.</title>
        <authorList>
            <person name="Fu J."/>
        </authorList>
    </citation>
    <scope>NUCLEOTIDE SEQUENCE [LARGE SCALE GENOMIC DNA]</scope>
    <source>
        <strain evidence="2 3">DHOB09</strain>
    </source>
</reference>
<organism evidence="2 3">
    <name type="scientific">Dyella caseinilytica</name>
    <dbReference type="NCBI Taxonomy" id="1849581"/>
    <lineage>
        <taxon>Bacteria</taxon>
        <taxon>Pseudomonadati</taxon>
        <taxon>Pseudomonadota</taxon>
        <taxon>Gammaproteobacteria</taxon>
        <taxon>Lysobacterales</taxon>
        <taxon>Rhodanobacteraceae</taxon>
        <taxon>Dyella</taxon>
    </lineage>
</organism>
<dbReference type="EMBL" id="CP064030">
    <property type="protein sequence ID" value="QRN53168.1"/>
    <property type="molecule type" value="Genomic_DNA"/>
</dbReference>
<dbReference type="Gene3D" id="3.40.50.1820">
    <property type="entry name" value="alpha/beta hydrolase"/>
    <property type="match status" value="1"/>
</dbReference>
<dbReference type="InterPro" id="IPR029058">
    <property type="entry name" value="AB_hydrolase_fold"/>
</dbReference>
<dbReference type="GO" id="GO:0016787">
    <property type="term" value="F:hydrolase activity"/>
    <property type="evidence" value="ECO:0007669"/>
    <property type="project" value="UniProtKB-KW"/>
</dbReference>
<dbReference type="PANTHER" id="PTHR43798">
    <property type="entry name" value="MONOACYLGLYCEROL LIPASE"/>
    <property type="match status" value="1"/>
</dbReference>
<feature type="domain" description="AB hydrolase-1" evidence="1">
    <location>
        <begin position="30"/>
        <end position="261"/>
    </location>
</feature>
<dbReference type="Proteomes" id="UP000663181">
    <property type="component" value="Chromosome"/>
</dbReference>
<keyword evidence="2" id="KW-0378">Hydrolase</keyword>
<sequence length="281" mass="30870">MHDSGFKEERWQHTRSLRIGYRQVGNGPTIVLLHGIGSGAGSWASLTALLAGHGRLVAWDAPGYGDSEELATPEPTAAHYAAALHDLLEALKLEPFYLVGHSLGAMMAAAYAAHYPERVRGVLLADPAQGYGWAEPAERERIRCERVTRLAELGASSYARQRAGALLRSEPEPEALEIVRTSMRRLRLKGFSQANWMLANDDIWRYLPAWHGPLHIACGEADSITPLTDAMTLAQRMNAPCTPLPRAGHVSYIDAPEAFARLVLDLIQTSDNSVPYKQERA</sequence>
<dbReference type="Pfam" id="PF12697">
    <property type="entry name" value="Abhydrolase_6"/>
    <property type="match status" value="1"/>
</dbReference>
<gene>
    <name evidence="2" type="ORF">ISN74_17285</name>
</gene>
<dbReference type="RefSeq" id="WP_188800399.1">
    <property type="nucleotide sequence ID" value="NZ_BMIZ01000002.1"/>
</dbReference>
<accession>A0ABX7GRV6</accession>
<evidence type="ECO:0000313" key="3">
    <source>
        <dbReference type="Proteomes" id="UP000663181"/>
    </source>
</evidence>
<keyword evidence="3" id="KW-1185">Reference proteome</keyword>